<dbReference type="EMBL" id="FPHJ01000042">
    <property type="protein sequence ID" value="SFV64276.1"/>
    <property type="molecule type" value="Genomic_DNA"/>
</dbReference>
<dbReference type="PANTHER" id="PTHR43434">
    <property type="entry name" value="PHOSPHOGLYCOLATE PHOSPHATASE"/>
    <property type="match status" value="1"/>
</dbReference>
<dbReference type="GO" id="GO:0008168">
    <property type="term" value="F:methyltransferase activity"/>
    <property type="evidence" value="ECO:0007669"/>
    <property type="project" value="UniProtKB-KW"/>
</dbReference>
<dbReference type="GO" id="GO:0046872">
    <property type="term" value="F:metal ion binding"/>
    <property type="evidence" value="ECO:0007669"/>
    <property type="project" value="UniProtKB-KW"/>
</dbReference>
<dbReference type="Gene3D" id="1.10.150.240">
    <property type="entry name" value="Putative phosphatase, domain 2"/>
    <property type="match status" value="1"/>
</dbReference>
<dbReference type="AlphaFoldDB" id="A0A1W1CES1"/>
<evidence type="ECO:0000313" key="5">
    <source>
        <dbReference type="EMBL" id="SFV64276.1"/>
    </source>
</evidence>
<evidence type="ECO:0000256" key="3">
    <source>
        <dbReference type="ARBA" id="ARBA00022842"/>
    </source>
</evidence>
<keyword evidence="3" id="KW-0460">Magnesium</keyword>
<dbReference type="InterPro" id="IPR006439">
    <property type="entry name" value="HAD-SF_hydro_IA"/>
</dbReference>
<dbReference type="Gene3D" id="3.40.50.1000">
    <property type="entry name" value="HAD superfamily/HAD-like"/>
    <property type="match status" value="1"/>
</dbReference>
<dbReference type="PANTHER" id="PTHR43434:SF23">
    <property type="entry name" value="PHOSPHOGLYCOLATE PHOSPHATASE"/>
    <property type="match status" value="1"/>
</dbReference>
<dbReference type="NCBIfam" id="TIGR01549">
    <property type="entry name" value="HAD-SF-IA-v1"/>
    <property type="match status" value="1"/>
</dbReference>
<protein>
    <submittedName>
        <fullName evidence="5">Similar to phosphoglycolate phosphatase, clustered with ubiquinone biosynthesis SAM-dependent O-methyltransferase</fullName>
    </submittedName>
</protein>
<sequence length="213" mass="24364">MLYLIFMKFKVFLFDLDGTLVDTAQDLVFVLNQLLKENNIQELPFNIVKPYVSHGALAMINLGFGDLNEVEKQQKLQRFLELYQQNINYKSKLFFGMNVILEKIKTWGIVTNKSEKLTFLLLDKMNLKPSVVVCGDTLKKAKPHPDPLLYACNKLGVQPNDCIYIGDDKNDILAAKTAKMKSIAVSYGYGIDAQDWGADYVIKQPKDLEKWIF</sequence>
<keyword evidence="4" id="KW-0119">Carbohydrate metabolism</keyword>
<dbReference type="InterPro" id="IPR036412">
    <property type="entry name" value="HAD-like_sf"/>
</dbReference>
<reference evidence="5" key="1">
    <citation type="submission" date="2016-10" db="EMBL/GenBank/DDBJ databases">
        <authorList>
            <person name="de Groot N.N."/>
        </authorList>
    </citation>
    <scope>NUCLEOTIDE SEQUENCE</scope>
</reference>
<dbReference type="SUPFAM" id="SSF56784">
    <property type="entry name" value="HAD-like"/>
    <property type="match status" value="1"/>
</dbReference>
<dbReference type="Pfam" id="PF13419">
    <property type="entry name" value="HAD_2"/>
    <property type="match status" value="1"/>
</dbReference>
<dbReference type="SFLD" id="SFLDS00003">
    <property type="entry name" value="Haloacid_Dehalogenase"/>
    <property type="match status" value="1"/>
</dbReference>
<dbReference type="GO" id="GO:0006281">
    <property type="term" value="P:DNA repair"/>
    <property type="evidence" value="ECO:0007669"/>
    <property type="project" value="TreeGrafter"/>
</dbReference>
<dbReference type="InterPro" id="IPR023214">
    <property type="entry name" value="HAD_sf"/>
</dbReference>
<dbReference type="GO" id="GO:0032259">
    <property type="term" value="P:methylation"/>
    <property type="evidence" value="ECO:0007669"/>
    <property type="project" value="UniProtKB-KW"/>
</dbReference>
<dbReference type="NCBIfam" id="TIGR01509">
    <property type="entry name" value="HAD-SF-IA-v3"/>
    <property type="match status" value="1"/>
</dbReference>
<keyword evidence="5" id="KW-0489">Methyltransferase</keyword>
<dbReference type="InterPro" id="IPR023198">
    <property type="entry name" value="PGP-like_dom2"/>
</dbReference>
<keyword evidence="5" id="KW-0808">Transferase</keyword>
<dbReference type="SFLD" id="SFLDG01135">
    <property type="entry name" value="C1.5.6:_HAD__Beta-PGM__Phospha"/>
    <property type="match status" value="1"/>
</dbReference>
<dbReference type="GO" id="GO:0008967">
    <property type="term" value="F:phosphoglycolate phosphatase activity"/>
    <property type="evidence" value="ECO:0007669"/>
    <property type="project" value="TreeGrafter"/>
</dbReference>
<accession>A0A1W1CES1</accession>
<evidence type="ECO:0000256" key="2">
    <source>
        <dbReference type="ARBA" id="ARBA00022801"/>
    </source>
</evidence>
<dbReference type="SFLD" id="SFLDG01129">
    <property type="entry name" value="C1.5:_HAD__Beta-PGM__Phosphata"/>
    <property type="match status" value="1"/>
</dbReference>
<keyword evidence="1" id="KW-0479">Metal-binding</keyword>
<dbReference type="InterPro" id="IPR050155">
    <property type="entry name" value="HAD-like_hydrolase_sf"/>
</dbReference>
<keyword evidence="2" id="KW-0378">Hydrolase</keyword>
<dbReference type="GO" id="GO:0005829">
    <property type="term" value="C:cytosol"/>
    <property type="evidence" value="ECO:0007669"/>
    <property type="project" value="TreeGrafter"/>
</dbReference>
<evidence type="ECO:0000256" key="1">
    <source>
        <dbReference type="ARBA" id="ARBA00022723"/>
    </source>
</evidence>
<evidence type="ECO:0000256" key="4">
    <source>
        <dbReference type="ARBA" id="ARBA00023277"/>
    </source>
</evidence>
<name>A0A1W1CES1_9ZZZZ</name>
<dbReference type="InterPro" id="IPR041492">
    <property type="entry name" value="HAD_2"/>
</dbReference>
<organism evidence="5">
    <name type="scientific">hydrothermal vent metagenome</name>
    <dbReference type="NCBI Taxonomy" id="652676"/>
    <lineage>
        <taxon>unclassified sequences</taxon>
        <taxon>metagenomes</taxon>
        <taxon>ecological metagenomes</taxon>
    </lineage>
</organism>
<keyword evidence="5" id="KW-0830">Ubiquinone</keyword>
<proteinExistence type="predicted"/>
<gene>
    <name evidence="5" type="ORF">MNB_SUP05-5-698</name>
</gene>